<evidence type="ECO:0000256" key="3">
    <source>
        <dbReference type="ARBA" id="ARBA00022691"/>
    </source>
</evidence>
<evidence type="ECO:0000256" key="1">
    <source>
        <dbReference type="ARBA" id="ARBA00022603"/>
    </source>
</evidence>
<dbReference type="AlphaFoldDB" id="C8NHK6"/>
<dbReference type="GeneID" id="78412146"/>
<evidence type="ECO:0000313" key="6">
    <source>
        <dbReference type="EMBL" id="EEW37183.1"/>
    </source>
</evidence>
<dbReference type="GO" id="GO:0008168">
    <property type="term" value="F:methyltransferase activity"/>
    <property type="evidence" value="ECO:0007669"/>
    <property type="project" value="UniProtKB-KW"/>
</dbReference>
<dbReference type="GO" id="GO:0003723">
    <property type="term" value="F:RNA binding"/>
    <property type="evidence" value="ECO:0007669"/>
    <property type="project" value="InterPro"/>
</dbReference>
<feature type="domain" description="S-adenosylmethionine-dependent methyltransferase" evidence="4">
    <location>
        <begin position="103"/>
        <end position="359"/>
    </location>
</feature>
<accession>C8NHK6</accession>
<dbReference type="STRING" id="638301.HMPREF0444_1401"/>
<dbReference type="Pfam" id="PF17785">
    <property type="entry name" value="PUA_3"/>
    <property type="match status" value="1"/>
</dbReference>
<dbReference type="CDD" id="cd02440">
    <property type="entry name" value="AdoMet_MTases"/>
    <property type="match status" value="1"/>
</dbReference>
<feature type="domain" description="RlmI-like PUA" evidence="5">
    <location>
        <begin position="5"/>
        <end position="67"/>
    </location>
</feature>
<dbReference type="SUPFAM" id="SSF53335">
    <property type="entry name" value="S-adenosyl-L-methionine-dependent methyltransferases"/>
    <property type="match status" value="1"/>
</dbReference>
<dbReference type="Gene3D" id="3.40.50.150">
    <property type="entry name" value="Vaccinia Virus protein VP39"/>
    <property type="match status" value="1"/>
</dbReference>
<evidence type="ECO:0000256" key="2">
    <source>
        <dbReference type="ARBA" id="ARBA00022679"/>
    </source>
</evidence>
<keyword evidence="2" id="KW-0808">Transferase</keyword>
<dbReference type="InterPro" id="IPR015947">
    <property type="entry name" value="PUA-like_sf"/>
</dbReference>
<gene>
    <name evidence="6" type="ORF">HMPREF0444_1401</name>
</gene>
<dbReference type="eggNOG" id="COG1092">
    <property type="taxonomic scope" value="Bacteria"/>
</dbReference>
<dbReference type="EMBL" id="ACKZ01000020">
    <property type="protein sequence ID" value="EEW37183.1"/>
    <property type="molecule type" value="Genomic_DNA"/>
</dbReference>
<comment type="caution">
    <text evidence="6">The sequence shown here is derived from an EMBL/GenBank/DDBJ whole genome shotgun (WGS) entry which is preliminary data.</text>
</comment>
<dbReference type="RefSeq" id="WP_005607819.1">
    <property type="nucleotide sequence ID" value="NZ_CP102283.1"/>
</dbReference>
<organism evidence="6 7">
    <name type="scientific">Granulicatella adiacens ATCC 49175</name>
    <dbReference type="NCBI Taxonomy" id="638301"/>
    <lineage>
        <taxon>Bacteria</taxon>
        <taxon>Bacillati</taxon>
        <taxon>Bacillota</taxon>
        <taxon>Bacilli</taxon>
        <taxon>Lactobacillales</taxon>
        <taxon>Carnobacteriaceae</taxon>
        <taxon>Granulicatella</taxon>
    </lineage>
</organism>
<dbReference type="Pfam" id="PF10672">
    <property type="entry name" value="Methyltrans_SAM"/>
    <property type="match status" value="1"/>
</dbReference>
<dbReference type="HOGENOM" id="CLU_014042_1_2_9"/>
<dbReference type="Gene3D" id="2.30.130.10">
    <property type="entry name" value="PUA domain"/>
    <property type="match status" value="1"/>
</dbReference>
<dbReference type="InterPro" id="IPR019614">
    <property type="entry name" value="SAM-dep_methyl-trfase"/>
</dbReference>
<proteinExistence type="predicted"/>
<sequence>MTGKIVVKSKTASSIKKGSPLISQMDLAQELRADEGEVVKVVDQQHRFLGMAYVGFQNKGVAWVYSREEDEALDDAFFSGIFKTAFWNRRALLHSDDTTAFRLFNGEGDGFGGVTIDWYDGFIVVSWYSEGVYHYRDLILTQALGAFEGVKGVYEKIRFKNEADLPESRFVGGTEAPEPLIVLENGVKYATYMNEGLMTGIFLDQREVRETIRQRYSAGRTVLNTFSYTGAFSVAAAMGGATKTTCVDVANRSLEKTKEQFAVNGIDPETQQIYVMDVFDYFKYALKKQLTFDTVVVDPPSFARTKKRTFSVVKDYGTLVAQITPLVAPKGTLVLSTNAANVTESQFQQMIEQGIREADGNRRYRIVLKKGLPSDFAVPASTPLSDYLKVFFIEFNN</sequence>
<dbReference type="Gene3D" id="3.30.750.80">
    <property type="entry name" value="RNA methyltransferase domain (HRMD) like"/>
    <property type="match status" value="1"/>
</dbReference>
<dbReference type="GO" id="GO:0032259">
    <property type="term" value="P:methylation"/>
    <property type="evidence" value="ECO:0007669"/>
    <property type="project" value="UniProtKB-KW"/>
</dbReference>
<keyword evidence="3" id="KW-0949">S-adenosyl-L-methionine</keyword>
<dbReference type="PANTHER" id="PTHR43042:SF3">
    <property type="entry name" value="RIBOSOMAL RNA LARGE SUBUNIT METHYLTRANSFERASE YWBD-RELATED"/>
    <property type="match status" value="1"/>
</dbReference>
<dbReference type="InterPro" id="IPR029063">
    <property type="entry name" value="SAM-dependent_MTases_sf"/>
</dbReference>
<evidence type="ECO:0000259" key="5">
    <source>
        <dbReference type="Pfam" id="PF17785"/>
    </source>
</evidence>
<evidence type="ECO:0000313" key="7">
    <source>
        <dbReference type="Proteomes" id="UP000005926"/>
    </source>
</evidence>
<evidence type="ECO:0000259" key="4">
    <source>
        <dbReference type="Pfam" id="PF10672"/>
    </source>
</evidence>
<dbReference type="Proteomes" id="UP000005926">
    <property type="component" value="Unassembled WGS sequence"/>
</dbReference>
<reference evidence="6 7" key="1">
    <citation type="submission" date="2009-08" db="EMBL/GenBank/DDBJ databases">
        <authorList>
            <person name="Muzny D."/>
            <person name="Qin X."/>
            <person name="Deng J."/>
            <person name="Jiang H."/>
            <person name="Liu Y."/>
            <person name="Qu J."/>
            <person name="Song X.-Z."/>
            <person name="Zhang L."/>
            <person name="Thornton R."/>
            <person name="Coyle M."/>
            <person name="Francisco L."/>
            <person name="Jackson L."/>
            <person name="Javaid M."/>
            <person name="Korchina V."/>
            <person name="Kovar C."/>
            <person name="Mata R."/>
            <person name="Mathew T."/>
            <person name="Ngo R."/>
            <person name="Nguyen L."/>
            <person name="Nguyen N."/>
            <person name="Okwuonu G."/>
            <person name="Ongeri F."/>
            <person name="Pham C."/>
            <person name="Simmons D."/>
            <person name="Wilczek-Boney K."/>
            <person name="Hale W."/>
            <person name="Jakkamsetti A."/>
            <person name="Pham P."/>
            <person name="Ruth R."/>
            <person name="San Lucas F."/>
            <person name="Warren J."/>
            <person name="Zhang J."/>
            <person name="Zhao Z."/>
            <person name="Zhou C."/>
            <person name="Zhu D."/>
            <person name="Lee S."/>
            <person name="Bess C."/>
            <person name="Blankenburg K."/>
            <person name="Forbes L."/>
            <person name="Fu Q."/>
            <person name="Gubbala S."/>
            <person name="Hirani K."/>
            <person name="Jayaseelan J.C."/>
            <person name="Lara F."/>
            <person name="Munidasa M."/>
            <person name="Palculict T."/>
            <person name="Patil S."/>
            <person name="Pu L.-L."/>
            <person name="Saada N."/>
            <person name="Tang L."/>
            <person name="Weissenberger G."/>
            <person name="Zhu Y."/>
            <person name="Hemphill L."/>
            <person name="Shang Y."/>
            <person name="Youmans B."/>
            <person name="Ayvaz T."/>
            <person name="Ross M."/>
            <person name="Santibanez J."/>
            <person name="Aqrawi P."/>
            <person name="Gross S."/>
            <person name="Joshi V."/>
            <person name="Fowler G."/>
            <person name="Nazareth L."/>
            <person name="Reid J."/>
            <person name="Worley K."/>
            <person name="Petrosino J."/>
            <person name="Highlander S."/>
            <person name="Gibbs R."/>
        </authorList>
    </citation>
    <scope>NUCLEOTIDE SEQUENCE [LARGE SCALE GENOMIC DNA]</scope>
    <source>
        <strain evidence="6 7">ATCC 49175</strain>
    </source>
</reference>
<dbReference type="InterPro" id="IPR041532">
    <property type="entry name" value="RlmI-like_PUA"/>
</dbReference>
<dbReference type="PANTHER" id="PTHR43042">
    <property type="entry name" value="SAM-DEPENDENT METHYLTRANSFERASE"/>
    <property type="match status" value="1"/>
</dbReference>
<dbReference type="InterPro" id="IPR036974">
    <property type="entry name" value="PUA_sf"/>
</dbReference>
<name>C8NHK6_9LACT</name>
<keyword evidence="1" id="KW-0489">Methyltransferase</keyword>
<dbReference type="PROSITE" id="PS50890">
    <property type="entry name" value="PUA"/>
    <property type="match status" value="1"/>
</dbReference>
<dbReference type="SUPFAM" id="SSF88697">
    <property type="entry name" value="PUA domain-like"/>
    <property type="match status" value="1"/>
</dbReference>
<dbReference type="CDD" id="cd11572">
    <property type="entry name" value="RlmI_M_like"/>
    <property type="match status" value="1"/>
</dbReference>
<keyword evidence="7" id="KW-1185">Reference proteome</keyword>
<protein>
    <submittedName>
        <fullName evidence="6">Uncharacterized protein</fullName>
    </submittedName>
</protein>